<dbReference type="Proteomes" id="UP000789706">
    <property type="component" value="Unassembled WGS sequence"/>
</dbReference>
<feature type="transmembrane region" description="Helical" evidence="1">
    <location>
        <begin position="34"/>
        <end position="53"/>
    </location>
</feature>
<evidence type="ECO:0000313" key="2">
    <source>
        <dbReference type="EMBL" id="CAG8519873.1"/>
    </source>
</evidence>
<evidence type="ECO:0000313" key="3">
    <source>
        <dbReference type="Proteomes" id="UP000789706"/>
    </source>
</evidence>
<proteinExistence type="predicted"/>
<dbReference type="EMBL" id="CAJVPK010000509">
    <property type="protein sequence ID" value="CAG8519873.1"/>
    <property type="molecule type" value="Genomic_DNA"/>
</dbReference>
<organism evidence="2 3">
    <name type="scientific">Diversispora eburnea</name>
    <dbReference type="NCBI Taxonomy" id="1213867"/>
    <lineage>
        <taxon>Eukaryota</taxon>
        <taxon>Fungi</taxon>
        <taxon>Fungi incertae sedis</taxon>
        <taxon>Mucoromycota</taxon>
        <taxon>Glomeromycotina</taxon>
        <taxon>Glomeromycetes</taxon>
        <taxon>Diversisporales</taxon>
        <taxon>Diversisporaceae</taxon>
        <taxon>Diversispora</taxon>
    </lineage>
</organism>
<accession>A0A9N9FAJ6</accession>
<dbReference type="InterPro" id="IPR010530">
    <property type="entry name" value="B12D"/>
</dbReference>
<sequence length="69" mass="7775">MDKVKKPKAKFWLHDPLSSSQRIMHMARTFPPEVLPLIVIVTAGLTGGIVAMAHKLHTDNQLRNKILSF</sequence>
<evidence type="ECO:0000256" key="1">
    <source>
        <dbReference type="SAM" id="Phobius"/>
    </source>
</evidence>
<gene>
    <name evidence="2" type="ORF">DEBURN_LOCUS5605</name>
</gene>
<dbReference type="OrthoDB" id="2398158at2759"/>
<keyword evidence="1" id="KW-0472">Membrane</keyword>
<keyword evidence="1" id="KW-0812">Transmembrane</keyword>
<dbReference type="Pfam" id="PF06522">
    <property type="entry name" value="B12D"/>
    <property type="match status" value="1"/>
</dbReference>
<reference evidence="2" key="1">
    <citation type="submission" date="2021-06" db="EMBL/GenBank/DDBJ databases">
        <authorList>
            <person name="Kallberg Y."/>
            <person name="Tangrot J."/>
            <person name="Rosling A."/>
        </authorList>
    </citation>
    <scope>NUCLEOTIDE SEQUENCE</scope>
    <source>
        <strain evidence="2">AZ414A</strain>
    </source>
</reference>
<dbReference type="AlphaFoldDB" id="A0A9N9FAJ6"/>
<name>A0A9N9FAJ6_9GLOM</name>
<keyword evidence="3" id="KW-1185">Reference proteome</keyword>
<keyword evidence="1" id="KW-1133">Transmembrane helix</keyword>
<protein>
    <submittedName>
        <fullName evidence="2">7600_t:CDS:1</fullName>
    </submittedName>
</protein>
<comment type="caution">
    <text evidence="2">The sequence shown here is derived from an EMBL/GenBank/DDBJ whole genome shotgun (WGS) entry which is preliminary data.</text>
</comment>